<name>A0AAW2HHT9_9NEOP</name>
<evidence type="ECO:0000259" key="3">
    <source>
        <dbReference type="PROSITE" id="PS51253"/>
    </source>
</evidence>
<dbReference type="GO" id="GO:0005634">
    <property type="term" value="C:nucleus"/>
    <property type="evidence" value="ECO:0007669"/>
    <property type="project" value="UniProtKB-SubCell"/>
</dbReference>
<dbReference type="Gene3D" id="1.10.10.60">
    <property type="entry name" value="Homeodomain-like"/>
    <property type="match status" value="2"/>
</dbReference>
<evidence type="ECO:0000256" key="1">
    <source>
        <dbReference type="ARBA" id="ARBA00004123"/>
    </source>
</evidence>
<gene>
    <name evidence="4" type="ORF">PYX00_007151</name>
</gene>
<dbReference type="SUPFAM" id="SSF46689">
    <property type="entry name" value="Homeodomain-like"/>
    <property type="match status" value="2"/>
</dbReference>
<organism evidence="4">
    <name type="scientific">Menopon gallinae</name>
    <name type="common">poultry shaft louse</name>
    <dbReference type="NCBI Taxonomy" id="328185"/>
    <lineage>
        <taxon>Eukaryota</taxon>
        <taxon>Metazoa</taxon>
        <taxon>Ecdysozoa</taxon>
        <taxon>Arthropoda</taxon>
        <taxon>Hexapoda</taxon>
        <taxon>Insecta</taxon>
        <taxon>Pterygota</taxon>
        <taxon>Neoptera</taxon>
        <taxon>Paraneoptera</taxon>
        <taxon>Psocodea</taxon>
        <taxon>Troctomorpha</taxon>
        <taxon>Phthiraptera</taxon>
        <taxon>Amblycera</taxon>
        <taxon>Menoponidae</taxon>
        <taxon>Menopon</taxon>
    </lineage>
</organism>
<dbReference type="PROSITE" id="PS51253">
    <property type="entry name" value="HTH_CENPB"/>
    <property type="match status" value="1"/>
</dbReference>
<comment type="subcellular location">
    <subcellularLocation>
        <location evidence="1">Nucleus</location>
    </subcellularLocation>
</comment>
<dbReference type="InterPro" id="IPR009057">
    <property type="entry name" value="Homeodomain-like_sf"/>
</dbReference>
<sequence>MQRLTCSNAQPTIFLQNLTRVKMEEKKSGVNYENADSKQDSLDNEKYNLLQTIDLCDLTFSSFNDIILGDCSYFEDVSVGDSGSDIIEKLTNTKSVQENFQENAEKNDSYNFYHVFEVINPIVREENSQTEVKSITKKSHKKSKKKRKAVTGAIRKGQRYLPNFKQKVLEYASNHTFKATALHFNINCNTITEWARERKRLSLQQKSTTSMPDSVCLYKTDVQASTTKTDIIIVNNSFTIETEFNDNIMKKIEKDLPLGDMKSDERFLEWIKIKRNEQKELTRNEVYHAAQNCVKMSNAEHPVWFILWLKRYEKSLQNSDKSDHETEKYIMYSNNFKLEVALYAKLFTKNSAARVFNVPRRRIFDWFKYSDSCTNSGSASALDSGSLKKDKLYAELHDWYQKKFSEGFCPNSCEIKMKAKELFMANGIGNIKFSEGWLQKFCKRLNIKLRHNGDDRLLIWILAQFDNNISLSHQEITDKSSKLVGRRKEFKGSKGWTLRFLKRHSKFLQKVPTIDDKLPDIVKSDIEEFWRSFKFTLSSFKINASAIGCMDEIPISFNYLQDGKSNLPLLRKTGFENCQAVVMLCMLADGRLLPPAVVLRGSPNQKVTFDRAVDMSIMYQEQGVVDLEVVEGWIEDIWLSFVPSPSVLIVDSFKPHCSPQVKEKLCKDNSVISIIPEGCSSQLQPLDIEITPKFKELIKEQWRDSPSNEVLNKKCRCPDQDTIIKWIRNAHRKIEENPYSIIKSFKVIGLID</sequence>
<dbReference type="EMBL" id="JARGDH010000004">
    <property type="protein sequence ID" value="KAL0269405.1"/>
    <property type="molecule type" value="Genomic_DNA"/>
</dbReference>
<feature type="domain" description="HTH CENPB-type" evidence="3">
    <location>
        <begin position="441"/>
        <end position="510"/>
    </location>
</feature>
<reference evidence="4" key="1">
    <citation type="journal article" date="2024" name="Gigascience">
        <title>Chromosome-level genome of the poultry shaft louse Menopon gallinae provides insight into the host-switching and adaptive evolution of parasitic lice.</title>
        <authorList>
            <person name="Xu Y."/>
            <person name="Ma L."/>
            <person name="Liu S."/>
            <person name="Liang Y."/>
            <person name="Liu Q."/>
            <person name="He Z."/>
            <person name="Tian L."/>
            <person name="Duan Y."/>
            <person name="Cai W."/>
            <person name="Li H."/>
            <person name="Song F."/>
        </authorList>
    </citation>
    <scope>NUCLEOTIDE SEQUENCE</scope>
    <source>
        <strain evidence="4">Cailab_2023a</strain>
    </source>
</reference>
<comment type="caution">
    <text evidence="4">The sequence shown here is derived from an EMBL/GenBank/DDBJ whole genome shotgun (WGS) entry which is preliminary data.</text>
</comment>
<keyword evidence="2" id="KW-0238">DNA-binding</keyword>
<dbReference type="Pfam" id="PF03184">
    <property type="entry name" value="DDE_1"/>
    <property type="match status" value="1"/>
</dbReference>
<dbReference type="InterPro" id="IPR006600">
    <property type="entry name" value="HTH_CenpB_DNA-bd_dom"/>
</dbReference>
<dbReference type="AlphaFoldDB" id="A0AAW2HHT9"/>
<dbReference type="InterPro" id="IPR050863">
    <property type="entry name" value="CenT-Element_Derived"/>
</dbReference>
<evidence type="ECO:0000313" key="4">
    <source>
        <dbReference type="EMBL" id="KAL0269405.1"/>
    </source>
</evidence>
<dbReference type="InterPro" id="IPR004875">
    <property type="entry name" value="DDE_SF_endonuclease_dom"/>
</dbReference>
<proteinExistence type="predicted"/>
<dbReference type="PANTHER" id="PTHR19303:SF74">
    <property type="entry name" value="POGO TRANSPOSABLE ELEMENT WITH KRAB DOMAIN"/>
    <property type="match status" value="1"/>
</dbReference>
<dbReference type="Pfam" id="PF03221">
    <property type="entry name" value="HTH_Tnp_Tc5"/>
    <property type="match status" value="2"/>
</dbReference>
<dbReference type="GO" id="GO:0003677">
    <property type="term" value="F:DNA binding"/>
    <property type="evidence" value="ECO:0007669"/>
    <property type="project" value="UniProtKB-KW"/>
</dbReference>
<dbReference type="PANTHER" id="PTHR19303">
    <property type="entry name" value="TRANSPOSON"/>
    <property type="match status" value="1"/>
</dbReference>
<evidence type="ECO:0000256" key="2">
    <source>
        <dbReference type="ARBA" id="ARBA00023125"/>
    </source>
</evidence>
<accession>A0AAW2HHT9</accession>
<protein>
    <recommendedName>
        <fullName evidence="3">HTH CENPB-type domain-containing protein</fullName>
    </recommendedName>
</protein>
<dbReference type="SMART" id="SM00674">
    <property type="entry name" value="CENPB"/>
    <property type="match status" value="2"/>
</dbReference>